<organism evidence="1 2">
    <name type="scientific">Dryococelus australis</name>
    <dbReference type="NCBI Taxonomy" id="614101"/>
    <lineage>
        <taxon>Eukaryota</taxon>
        <taxon>Metazoa</taxon>
        <taxon>Ecdysozoa</taxon>
        <taxon>Arthropoda</taxon>
        <taxon>Hexapoda</taxon>
        <taxon>Insecta</taxon>
        <taxon>Pterygota</taxon>
        <taxon>Neoptera</taxon>
        <taxon>Polyneoptera</taxon>
        <taxon>Phasmatodea</taxon>
        <taxon>Verophasmatodea</taxon>
        <taxon>Anareolatae</taxon>
        <taxon>Phasmatidae</taxon>
        <taxon>Eurycanthinae</taxon>
        <taxon>Dryococelus</taxon>
    </lineage>
</organism>
<accession>A0ABQ9GIX6</accession>
<evidence type="ECO:0000313" key="2">
    <source>
        <dbReference type="Proteomes" id="UP001159363"/>
    </source>
</evidence>
<keyword evidence="2" id="KW-1185">Reference proteome</keyword>
<name>A0ABQ9GIX6_9NEOP</name>
<sequence>MVRSLLGKWRQTIYDEFDKPMSENIITEEQGSGFPLIDVVSDMDRGNRAVWKQLGINTEKTHFPNSNDHTKNIFVFADGFVTEVGETIDNMYVQHLVEKSAHDLRLLPNLTQLHLDVKGSAGQTLLSSFRTYLTRHLFIWIKIMQAYKIAQRRQSSLGMQRLVRCCEFFATCRREWLKKRATRRSYK</sequence>
<reference evidence="1 2" key="1">
    <citation type="submission" date="2023-02" db="EMBL/GenBank/DDBJ databases">
        <title>LHISI_Scaffold_Assembly.</title>
        <authorList>
            <person name="Stuart O.P."/>
            <person name="Cleave R."/>
            <person name="Magrath M.J.L."/>
            <person name="Mikheyev A.S."/>
        </authorList>
    </citation>
    <scope>NUCLEOTIDE SEQUENCE [LARGE SCALE GENOMIC DNA]</scope>
    <source>
        <strain evidence="1">Daus_M_001</strain>
        <tissue evidence="1">Leg muscle</tissue>
    </source>
</reference>
<comment type="caution">
    <text evidence="1">The sequence shown here is derived from an EMBL/GenBank/DDBJ whole genome shotgun (WGS) entry which is preliminary data.</text>
</comment>
<gene>
    <name evidence="1" type="ORF">PR048_028335</name>
</gene>
<evidence type="ECO:0000313" key="1">
    <source>
        <dbReference type="EMBL" id="KAJ8871995.1"/>
    </source>
</evidence>
<protein>
    <submittedName>
        <fullName evidence="1">Uncharacterized protein</fullName>
    </submittedName>
</protein>
<dbReference type="Proteomes" id="UP001159363">
    <property type="component" value="Chromosome 11"/>
</dbReference>
<dbReference type="EMBL" id="JARBHB010000012">
    <property type="protein sequence ID" value="KAJ8871995.1"/>
    <property type="molecule type" value="Genomic_DNA"/>
</dbReference>
<proteinExistence type="predicted"/>